<gene>
    <name evidence="7" type="primary">yfhQ</name>
    <name evidence="5" type="synonym">trmJ</name>
    <name evidence="7" type="ORF">GCM10010995_04460</name>
</gene>
<evidence type="ECO:0000313" key="7">
    <source>
        <dbReference type="EMBL" id="GGF90243.1"/>
    </source>
</evidence>
<dbReference type="GO" id="GO:0002128">
    <property type="term" value="P:tRNA nucleoside ribose methylation"/>
    <property type="evidence" value="ECO:0007669"/>
    <property type="project" value="TreeGrafter"/>
</dbReference>
<comment type="function">
    <text evidence="5">Catalyzes the formation of 2'O-methylated cytidine (Cm32) or 2'O-methylated uridine (Um32) at position 32 in tRNA.</text>
</comment>
<comment type="subunit">
    <text evidence="5">Homodimer.</text>
</comment>
<comment type="subcellular location">
    <subcellularLocation>
        <location evidence="5">Cytoplasm</location>
    </subcellularLocation>
</comment>
<evidence type="ECO:0000256" key="1">
    <source>
        <dbReference type="ARBA" id="ARBA00007228"/>
    </source>
</evidence>
<dbReference type="InterPro" id="IPR001537">
    <property type="entry name" value="SpoU_MeTrfase"/>
</dbReference>
<keyword evidence="5" id="KW-0963">Cytoplasm</keyword>
<feature type="domain" description="tRNA/rRNA methyltransferase SpoU type" evidence="6">
    <location>
        <begin position="5"/>
        <end position="155"/>
    </location>
</feature>
<dbReference type="InterPro" id="IPR004384">
    <property type="entry name" value="RNA_MeTrfase_TrmJ/LasT"/>
</dbReference>
<evidence type="ECO:0000256" key="5">
    <source>
        <dbReference type="RuleBase" id="RU362024"/>
    </source>
</evidence>
<dbReference type="OrthoDB" id="9806346at2"/>
<dbReference type="GO" id="GO:0003723">
    <property type="term" value="F:RNA binding"/>
    <property type="evidence" value="ECO:0007669"/>
    <property type="project" value="InterPro"/>
</dbReference>
<keyword evidence="8" id="KW-1185">Reference proteome</keyword>
<reference evidence="7" key="2">
    <citation type="submission" date="2020-09" db="EMBL/GenBank/DDBJ databases">
        <authorList>
            <person name="Sun Q."/>
            <person name="Zhou Y."/>
        </authorList>
    </citation>
    <scope>NUCLEOTIDE SEQUENCE</scope>
    <source>
        <strain evidence="7">CGMCC 1.15758</strain>
    </source>
</reference>
<comment type="catalytic activity">
    <reaction evidence="5">
        <text>uridine(32) in tRNA + S-adenosyl-L-methionine = 2'-O-methyluridine(32) in tRNA + S-adenosyl-L-homocysteine + H(+)</text>
        <dbReference type="Rhea" id="RHEA:42936"/>
        <dbReference type="Rhea" id="RHEA-COMP:10107"/>
        <dbReference type="Rhea" id="RHEA-COMP:10290"/>
        <dbReference type="ChEBI" id="CHEBI:15378"/>
        <dbReference type="ChEBI" id="CHEBI:57856"/>
        <dbReference type="ChEBI" id="CHEBI:59789"/>
        <dbReference type="ChEBI" id="CHEBI:65315"/>
        <dbReference type="ChEBI" id="CHEBI:74478"/>
        <dbReference type="EC" id="2.1.1.200"/>
    </reaction>
</comment>
<dbReference type="Gene3D" id="3.40.1280.10">
    <property type="match status" value="1"/>
</dbReference>
<dbReference type="PIRSF" id="PIRSF004808">
    <property type="entry name" value="LasT"/>
    <property type="match status" value="1"/>
</dbReference>
<sequence>MLNKIRIILVETSHPGNIGSSARAMLNMQLTELYLVNPKQLPDEQTMATAAHATDVVNNAKIVPTLLEALEGVDLVIGTSARTRRMDLPMLSVEDAAQQAMAHVSKGLNVAIIFGRERTGLFNEELLMCHYHAFIPSNEGYTSLNLAQAVQIVAYEVFKQYLSHNEVEALPTQNHVREKASAKEVQSFYDELAHKMQVVGFLNPDKPGHVVDKLKRLFQRAQLESQEINILRGFLGQIDQRNQSSNETKDS</sequence>
<dbReference type="Proteomes" id="UP000636949">
    <property type="component" value="Unassembled WGS sequence"/>
</dbReference>
<keyword evidence="2 5" id="KW-0489">Methyltransferase</keyword>
<dbReference type="FunFam" id="3.40.1280.10:FF:000006">
    <property type="entry name" value="Uncharacterized tRNA/rRNA methyltransferase HI_0380"/>
    <property type="match status" value="1"/>
</dbReference>
<comment type="caution">
    <text evidence="7">The sequence shown here is derived from an EMBL/GenBank/DDBJ whole genome shotgun (WGS) entry which is preliminary data.</text>
</comment>
<dbReference type="CDD" id="cd18093">
    <property type="entry name" value="SpoU-like_TrmJ"/>
    <property type="match status" value="1"/>
</dbReference>
<dbReference type="InterPro" id="IPR029026">
    <property type="entry name" value="tRNA_m1G_MTases_N"/>
</dbReference>
<evidence type="ECO:0000256" key="3">
    <source>
        <dbReference type="ARBA" id="ARBA00022679"/>
    </source>
</evidence>
<dbReference type="InterPro" id="IPR029028">
    <property type="entry name" value="Alpha/beta_knot_MTases"/>
</dbReference>
<protein>
    <recommendedName>
        <fullName evidence="5">tRNA (cytidine/uridine-2'-O-)-methyltransferase TrmJ</fullName>
        <ecNumber evidence="5">2.1.1.200</ecNumber>
    </recommendedName>
    <alternativeName>
        <fullName evidence="5">tRNA (cytidine(32)/uridine(32)-2'-O)-methyltransferase</fullName>
    </alternativeName>
    <alternativeName>
        <fullName evidence="5">tRNA Cm32/Um32 methyltransferase</fullName>
    </alternativeName>
</protein>
<dbReference type="Gene3D" id="1.10.8.590">
    <property type="match status" value="1"/>
</dbReference>
<dbReference type="PANTHER" id="PTHR42786">
    <property type="entry name" value="TRNA/RRNA METHYLTRANSFERASE"/>
    <property type="match status" value="1"/>
</dbReference>
<dbReference type="AlphaFoldDB" id="A0A8J3E8D8"/>
<keyword evidence="4 5" id="KW-0949">S-adenosyl-L-methionine</keyword>
<organism evidence="7 8">
    <name type="scientific">Cysteiniphilum litorale</name>
    <dbReference type="NCBI Taxonomy" id="2056700"/>
    <lineage>
        <taxon>Bacteria</taxon>
        <taxon>Pseudomonadati</taxon>
        <taxon>Pseudomonadota</taxon>
        <taxon>Gammaproteobacteria</taxon>
        <taxon>Thiotrichales</taxon>
        <taxon>Fastidiosibacteraceae</taxon>
        <taxon>Cysteiniphilum</taxon>
    </lineage>
</organism>
<comment type="catalytic activity">
    <reaction evidence="5">
        <text>cytidine(32) in tRNA + S-adenosyl-L-methionine = 2'-O-methylcytidine(32) in tRNA + S-adenosyl-L-homocysteine + H(+)</text>
        <dbReference type="Rhea" id="RHEA:42932"/>
        <dbReference type="Rhea" id="RHEA-COMP:10288"/>
        <dbReference type="Rhea" id="RHEA-COMP:10289"/>
        <dbReference type="ChEBI" id="CHEBI:15378"/>
        <dbReference type="ChEBI" id="CHEBI:57856"/>
        <dbReference type="ChEBI" id="CHEBI:59789"/>
        <dbReference type="ChEBI" id="CHEBI:74495"/>
        <dbReference type="ChEBI" id="CHEBI:82748"/>
        <dbReference type="EC" id="2.1.1.200"/>
    </reaction>
</comment>
<name>A0A8J3E8D8_9GAMM</name>
<comment type="similarity">
    <text evidence="1">Belongs to the class IV-like SAM-binding methyltransferase superfamily. RNA methyltransferase TrmH family.</text>
</comment>
<dbReference type="GO" id="GO:0005829">
    <property type="term" value="C:cytosol"/>
    <property type="evidence" value="ECO:0007669"/>
    <property type="project" value="TreeGrafter"/>
</dbReference>
<dbReference type="Pfam" id="PF00588">
    <property type="entry name" value="SpoU_methylase"/>
    <property type="match status" value="1"/>
</dbReference>
<dbReference type="EMBL" id="BMJS01000003">
    <property type="protein sequence ID" value="GGF90243.1"/>
    <property type="molecule type" value="Genomic_DNA"/>
</dbReference>
<dbReference type="NCBIfam" id="TIGR00050">
    <property type="entry name" value="rRNA_methyl_1"/>
    <property type="match status" value="1"/>
</dbReference>
<evidence type="ECO:0000259" key="6">
    <source>
        <dbReference type="Pfam" id="PF00588"/>
    </source>
</evidence>
<evidence type="ECO:0000256" key="2">
    <source>
        <dbReference type="ARBA" id="ARBA00022603"/>
    </source>
</evidence>
<dbReference type="EC" id="2.1.1.200" evidence="5"/>
<proteinExistence type="inferred from homology"/>
<keyword evidence="5" id="KW-0819">tRNA processing</keyword>
<reference evidence="7" key="1">
    <citation type="journal article" date="2014" name="Int. J. Syst. Evol. Microbiol.">
        <title>Complete genome sequence of Corynebacterium casei LMG S-19264T (=DSM 44701T), isolated from a smear-ripened cheese.</title>
        <authorList>
            <consortium name="US DOE Joint Genome Institute (JGI-PGF)"/>
            <person name="Walter F."/>
            <person name="Albersmeier A."/>
            <person name="Kalinowski J."/>
            <person name="Ruckert C."/>
        </authorList>
    </citation>
    <scope>NUCLEOTIDE SEQUENCE</scope>
    <source>
        <strain evidence="7">CGMCC 1.15758</strain>
    </source>
</reference>
<dbReference type="PANTHER" id="PTHR42786:SF2">
    <property type="entry name" value="TRNA (CYTIDINE_URIDINE-2'-O-)-METHYLTRANSFERASE TRMJ"/>
    <property type="match status" value="1"/>
</dbReference>
<keyword evidence="3" id="KW-0808">Transferase</keyword>
<accession>A0A8J3E8D8</accession>
<evidence type="ECO:0000256" key="4">
    <source>
        <dbReference type="ARBA" id="ARBA00022691"/>
    </source>
</evidence>
<dbReference type="SUPFAM" id="SSF75217">
    <property type="entry name" value="alpha/beta knot"/>
    <property type="match status" value="1"/>
</dbReference>
<dbReference type="GO" id="GO:0160206">
    <property type="term" value="F:tRNA (cytidine(32)/uridine(32)-2'-O)-methyltransferase activity"/>
    <property type="evidence" value="ECO:0007669"/>
    <property type="project" value="UniProtKB-EC"/>
</dbReference>
<evidence type="ECO:0000313" key="8">
    <source>
        <dbReference type="Proteomes" id="UP000636949"/>
    </source>
</evidence>